<dbReference type="GO" id="GO:0019867">
    <property type="term" value="C:outer membrane"/>
    <property type="evidence" value="ECO:0007669"/>
    <property type="project" value="InterPro"/>
</dbReference>
<feature type="repeat" description="TPR" evidence="7">
    <location>
        <begin position="422"/>
        <end position="455"/>
    </location>
</feature>
<dbReference type="Gene3D" id="1.25.40.10">
    <property type="entry name" value="Tetratricopeptide repeat domain"/>
    <property type="match status" value="3"/>
</dbReference>
<proteinExistence type="predicted"/>
<evidence type="ECO:0000256" key="1">
    <source>
        <dbReference type="ARBA" id="ARBA00003476"/>
    </source>
</evidence>
<dbReference type="InterPro" id="IPR003921">
    <property type="entry name" value="Cell_synth_C"/>
</dbReference>
<evidence type="ECO:0000313" key="9">
    <source>
        <dbReference type="EMBL" id="ARP17676.1"/>
    </source>
</evidence>
<evidence type="ECO:0000256" key="3">
    <source>
        <dbReference type="ARBA" id="ARBA00022729"/>
    </source>
</evidence>
<dbReference type="PROSITE" id="PS50005">
    <property type="entry name" value="TPR"/>
    <property type="match status" value="3"/>
</dbReference>
<feature type="repeat" description="TPR" evidence="7">
    <location>
        <begin position="388"/>
        <end position="421"/>
    </location>
</feature>
<dbReference type="SMART" id="SM00028">
    <property type="entry name" value="TPR"/>
    <property type="match status" value="5"/>
</dbReference>
<evidence type="ECO:0000256" key="5">
    <source>
        <dbReference type="ARBA" id="ARBA00022803"/>
    </source>
</evidence>
<dbReference type="Pfam" id="PF13432">
    <property type="entry name" value="TPR_16"/>
    <property type="match status" value="3"/>
</dbReference>
<evidence type="ECO:0000256" key="6">
    <source>
        <dbReference type="ARBA" id="ARBA00022916"/>
    </source>
</evidence>
<protein>
    <submittedName>
        <fullName evidence="9">Cellulose synthase operon protein C</fullName>
    </submittedName>
</protein>
<dbReference type="PANTHER" id="PTHR12558">
    <property type="entry name" value="CELL DIVISION CYCLE 16,23,27"/>
    <property type="match status" value="1"/>
</dbReference>
<name>A0A1W6UIG0_VIBAL</name>
<accession>A0A1W6UIG0</accession>
<dbReference type="GO" id="GO:0030244">
    <property type="term" value="P:cellulose biosynthetic process"/>
    <property type="evidence" value="ECO:0007669"/>
    <property type="project" value="UniProtKB-KW"/>
</dbReference>
<dbReference type="RefSeq" id="WP_086046576.1">
    <property type="nucleotide sequence ID" value="NZ_CP017889.1"/>
</dbReference>
<gene>
    <name evidence="9" type="primary">bcsC</name>
    <name evidence="9" type="ORF">K05K4_08280</name>
</gene>
<dbReference type="InterPro" id="IPR019734">
    <property type="entry name" value="TPR_rpt"/>
</dbReference>
<comment type="pathway">
    <text evidence="2">Glycan metabolism; bacterial cellulose biosynthesis.</text>
</comment>
<evidence type="ECO:0000259" key="8">
    <source>
        <dbReference type="Pfam" id="PF05420"/>
    </source>
</evidence>
<dbReference type="EMBL" id="CP017902">
    <property type="protein sequence ID" value="ARP17676.1"/>
    <property type="molecule type" value="Genomic_DNA"/>
</dbReference>
<sequence>MSVTGYVLWWIPLVALAAGGVGTVHAESFSSKPLTKSQLAQVYKPIELVQFSTSLARVDSVEWLVEQLKLADAIGRDDIVESTLERLFAIEESNPTGLFYQANMYLKRKQPELAKPVFERLIRQAPHSTQAKNLSSIMAIQGEKRADYQRAQLLAKSGRYDEAIQAYKALFPNGMPSPALQLEFLQLQSNLPGSWSSVKQGLERLNANYPSVPSFQLALANHIRKENPADPWILDTYKKLALAPSVGTNAATSWLRALDQLPISDQVVQQYAILASYYPSDMEIQRANQSAKDRWKKEKELRKDPTYLAKLKGLALLEEDKTGQAEAQLRYALTTRPQDPELLGAMGKVYLRRGQQQKALGYFKQAQHLDHNPDSASKWAALIETSQYWAYLDQGDALVEKGQFKQAESAYQKAIQVDKSQPYAYSSLGSLYLVQENYAAAEKVFKQALQLDSSNSSALRGRLDVRIQQQDWSGAEALARSYSAPQQKVVAEKIASIKSEVILTRLRIAIAQNDQATMKASVEELIALQPTSPWLRLDIADVVHSMGDKVRADTLMSDWATSSNDPEMKFAYALYLAQDFNVNEAIAELESIAQHDMTDAMQRNLTRLKLDAQLRDIQTRYLASSESVMATLRALESDYQGQIQPLARLVSAWLDIDEVKEAERIFQNISLSEDWSTDDKLAYGSMMVSLNHFEDFDRWYADLALNSATQDLSASEVLQLDELKTRRLLSQADLMLVNQQPKLALDLYEQVSLKPEPFKTQAEIGMLQASALTGDEATYHDMHLILNKKRDSLTAAQLMTVVAVFNQQGYRNDANALNQLLDAMPDADALAFRNSMSIAMINQQWALAETRAYQALNRDRMDKNREPEEAKKEPLSLRELYDTADDYWLTRNVKSDIDKLHDRSDGHVMIGWDYSARDGRNTSNQVPIEARIPIESWDGHLLLKADYVSIDSGQLDYYEKTTDSDSTSFQNDASGMAFGVGWQAEDWLVDIGTTPIGFDHTTWVGGVRINGDLGEFGWTAEASRRPETSSALSYAGMSVPSGTTDPQGTKWGGVARTGVKLSSSWDIGGPYGFWSSLQYHVLTGEKVEDNTRLGVLGGAYYKLIATDDQRLSIGTNLMYLDYDKNLGEYTLGHGGYYSPQSYFSVSLPINFYGRYNSSWSYQLSASVSNSWTKEDAPYLSTVAESDKGGGFGTSLQAAVEKRVSKRWYLGALVDVQRSEFYTPNHFMLYAKYTFNDRWQPIEYPPAAPTLYSDF</sequence>
<keyword evidence="4" id="KW-0677">Repeat</keyword>
<dbReference type="PANTHER" id="PTHR12558:SF13">
    <property type="entry name" value="CELL DIVISION CYCLE PROTEIN 27 HOMOLOG"/>
    <property type="match status" value="1"/>
</dbReference>
<dbReference type="AlphaFoldDB" id="A0A1W6UIG0"/>
<organism evidence="9">
    <name type="scientific">Vibrio alginolyticus</name>
    <dbReference type="NCBI Taxonomy" id="663"/>
    <lineage>
        <taxon>Bacteria</taxon>
        <taxon>Pseudomonadati</taxon>
        <taxon>Pseudomonadota</taxon>
        <taxon>Gammaproteobacteria</taxon>
        <taxon>Vibrionales</taxon>
        <taxon>Vibrionaceae</taxon>
        <taxon>Vibrio</taxon>
    </lineage>
</organism>
<comment type="function">
    <text evidence="1">Required for maximal bacterial cellulose synthesis.</text>
</comment>
<feature type="domain" description="Cellulose synthase operon C C-terminal" evidence="8">
    <location>
        <begin position="921"/>
        <end position="1235"/>
    </location>
</feature>
<dbReference type="PRINTS" id="PR01441">
    <property type="entry name" value="CELLSNTHASEC"/>
</dbReference>
<dbReference type="InterPro" id="IPR008410">
    <property type="entry name" value="BCSC_C"/>
</dbReference>
<dbReference type="UniPathway" id="UPA00694"/>
<reference evidence="9" key="1">
    <citation type="submission" date="2016-10" db="EMBL/GenBank/DDBJ databases">
        <title>The High Quality Genome of Vibrio alginolyticus K01M1.</title>
        <authorList>
            <person name="Wendling C."/>
            <person name="Chibani C.M."/>
            <person name="Hertel R."/>
            <person name="Sproer C."/>
            <person name="Bunk B."/>
            <person name="Overmann J."/>
            <person name="Roth O."/>
            <person name="Liesegang H."/>
        </authorList>
    </citation>
    <scope>NUCLEOTIDE SEQUENCE</scope>
    <source>
        <strain evidence="9">K05K4</strain>
    </source>
</reference>
<keyword evidence="3" id="KW-0732">Signal</keyword>
<evidence type="ECO:0000256" key="2">
    <source>
        <dbReference type="ARBA" id="ARBA00005186"/>
    </source>
</evidence>
<dbReference type="InterPro" id="IPR011990">
    <property type="entry name" value="TPR-like_helical_dom_sf"/>
</dbReference>
<evidence type="ECO:0000256" key="4">
    <source>
        <dbReference type="ARBA" id="ARBA00022737"/>
    </source>
</evidence>
<evidence type="ECO:0000256" key="7">
    <source>
        <dbReference type="PROSITE-ProRule" id="PRU00339"/>
    </source>
</evidence>
<keyword evidence="5 7" id="KW-0802">TPR repeat</keyword>
<dbReference type="SUPFAM" id="SSF48452">
    <property type="entry name" value="TPR-like"/>
    <property type="match status" value="1"/>
</dbReference>
<keyword evidence="6" id="KW-0135">Cellulose biosynthesis</keyword>
<dbReference type="Pfam" id="PF05420">
    <property type="entry name" value="BCSC_C"/>
    <property type="match status" value="1"/>
</dbReference>
<dbReference type="GO" id="GO:0006011">
    <property type="term" value="P:UDP-alpha-D-glucose metabolic process"/>
    <property type="evidence" value="ECO:0007669"/>
    <property type="project" value="InterPro"/>
</dbReference>
<feature type="repeat" description="TPR" evidence="7">
    <location>
        <begin position="340"/>
        <end position="373"/>
    </location>
</feature>